<evidence type="ECO:0000256" key="1">
    <source>
        <dbReference type="SAM" id="MobiDB-lite"/>
    </source>
</evidence>
<dbReference type="Proteomes" id="UP000433483">
    <property type="component" value="Unassembled WGS sequence"/>
</dbReference>
<dbReference type="EMBL" id="QXGB01000696">
    <property type="protein sequence ID" value="KAE9206751.1"/>
    <property type="molecule type" value="Genomic_DNA"/>
</dbReference>
<proteinExistence type="predicted"/>
<organism evidence="2 3">
    <name type="scientific">Phytophthora fragariae</name>
    <dbReference type="NCBI Taxonomy" id="53985"/>
    <lineage>
        <taxon>Eukaryota</taxon>
        <taxon>Sar</taxon>
        <taxon>Stramenopiles</taxon>
        <taxon>Oomycota</taxon>
        <taxon>Peronosporomycetes</taxon>
        <taxon>Peronosporales</taxon>
        <taxon>Peronosporaceae</taxon>
        <taxon>Phytophthora</taxon>
    </lineage>
</organism>
<gene>
    <name evidence="2" type="ORF">PF005_g12879</name>
</gene>
<evidence type="ECO:0000313" key="3">
    <source>
        <dbReference type="Proteomes" id="UP000433483"/>
    </source>
</evidence>
<keyword evidence="3" id="KW-1185">Reference proteome</keyword>
<protein>
    <submittedName>
        <fullName evidence="2">Uncharacterized protein</fullName>
    </submittedName>
</protein>
<dbReference type="AlphaFoldDB" id="A0A6A3Y0E5"/>
<sequence length="124" mass="13050">MRSDTMNDERDDETAPTSPVDARGDDELGTTPMRGGDCRRTAVSSASDTNGSGTGRTGDGAERGYDDDGRRKRRRPADDYDGASWVRGTARGPARSRESCGDGGTAPPTQATAAGDDDGHERRG</sequence>
<feature type="compositionally biased region" description="Basic and acidic residues" evidence="1">
    <location>
        <begin position="59"/>
        <end position="70"/>
    </location>
</feature>
<feature type="compositionally biased region" description="Polar residues" evidence="1">
    <location>
        <begin position="42"/>
        <end position="51"/>
    </location>
</feature>
<comment type="caution">
    <text evidence="2">The sequence shown here is derived from an EMBL/GenBank/DDBJ whole genome shotgun (WGS) entry which is preliminary data.</text>
</comment>
<name>A0A6A3Y0E5_9STRA</name>
<evidence type="ECO:0000313" key="2">
    <source>
        <dbReference type="EMBL" id="KAE9206751.1"/>
    </source>
</evidence>
<accession>A0A6A3Y0E5</accession>
<reference evidence="2 3" key="1">
    <citation type="submission" date="2018-08" db="EMBL/GenBank/DDBJ databases">
        <title>Genomic investigation of the strawberry pathogen Phytophthora fragariae indicates pathogenicity is determined by transcriptional variation in three key races.</title>
        <authorList>
            <person name="Adams T.M."/>
            <person name="Armitage A.D."/>
            <person name="Sobczyk M.K."/>
            <person name="Bates H.J."/>
            <person name="Dunwell J.M."/>
            <person name="Nellist C.F."/>
            <person name="Harrison R.J."/>
        </authorList>
    </citation>
    <scope>NUCLEOTIDE SEQUENCE [LARGE SCALE GENOMIC DNA]</scope>
    <source>
        <strain evidence="2 3">NOV-27</strain>
    </source>
</reference>
<feature type="region of interest" description="Disordered" evidence="1">
    <location>
        <begin position="1"/>
        <end position="124"/>
    </location>
</feature>
<feature type="compositionally biased region" description="Low complexity" evidence="1">
    <location>
        <begin position="105"/>
        <end position="114"/>
    </location>
</feature>